<gene>
    <name evidence="2" type="ORF">Pcinc_001395</name>
</gene>
<organism evidence="2 3">
    <name type="scientific">Petrolisthes cinctipes</name>
    <name type="common">Flat porcelain crab</name>
    <dbReference type="NCBI Taxonomy" id="88211"/>
    <lineage>
        <taxon>Eukaryota</taxon>
        <taxon>Metazoa</taxon>
        <taxon>Ecdysozoa</taxon>
        <taxon>Arthropoda</taxon>
        <taxon>Crustacea</taxon>
        <taxon>Multicrustacea</taxon>
        <taxon>Malacostraca</taxon>
        <taxon>Eumalacostraca</taxon>
        <taxon>Eucarida</taxon>
        <taxon>Decapoda</taxon>
        <taxon>Pleocyemata</taxon>
        <taxon>Anomura</taxon>
        <taxon>Galatheoidea</taxon>
        <taxon>Porcellanidae</taxon>
        <taxon>Petrolisthes</taxon>
    </lineage>
</organism>
<dbReference type="EMBL" id="JAWQEG010000085">
    <property type="protein sequence ID" value="KAK3894867.1"/>
    <property type="molecule type" value="Genomic_DNA"/>
</dbReference>
<evidence type="ECO:0000256" key="1">
    <source>
        <dbReference type="SAM" id="MobiDB-lite"/>
    </source>
</evidence>
<dbReference type="Proteomes" id="UP001286313">
    <property type="component" value="Unassembled WGS sequence"/>
</dbReference>
<feature type="compositionally biased region" description="Basic and acidic residues" evidence="1">
    <location>
        <begin position="9"/>
        <end position="20"/>
    </location>
</feature>
<protein>
    <submittedName>
        <fullName evidence="2">Uncharacterized protein</fullName>
    </submittedName>
</protein>
<evidence type="ECO:0000313" key="2">
    <source>
        <dbReference type="EMBL" id="KAK3894867.1"/>
    </source>
</evidence>
<dbReference type="AlphaFoldDB" id="A0AAE1GLP9"/>
<feature type="region of interest" description="Disordered" evidence="1">
    <location>
        <begin position="1"/>
        <end position="33"/>
    </location>
</feature>
<comment type="caution">
    <text evidence="2">The sequence shown here is derived from an EMBL/GenBank/DDBJ whole genome shotgun (WGS) entry which is preliminary data.</text>
</comment>
<keyword evidence="3" id="KW-1185">Reference proteome</keyword>
<sequence length="98" mass="10885">MLTSPAAYRYDEADGPDVTHHLPSALPRRPPHSPKGMSCWSARRVNTNLCFPCLCARVAFPHSVPSLTPHHLGLLSIHTHTHTPVPILSFSFTILRLQ</sequence>
<name>A0AAE1GLP9_PETCI</name>
<reference evidence="2" key="1">
    <citation type="submission" date="2023-10" db="EMBL/GenBank/DDBJ databases">
        <title>Genome assemblies of two species of porcelain crab, Petrolisthes cinctipes and Petrolisthes manimaculis (Anomura: Porcellanidae).</title>
        <authorList>
            <person name="Angst P."/>
        </authorList>
    </citation>
    <scope>NUCLEOTIDE SEQUENCE</scope>
    <source>
        <strain evidence="2">PB745_01</strain>
        <tissue evidence="2">Gill</tissue>
    </source>
</reference>
<evidence type="ECO:0000313" key="3">
    <source>
        <dbReference type="Proteomes" id="UP001286313"/>
    </source>
</evidence>
<accession>A0AAE1GLP9</accession>
<proteinExistence type="predicted"/>